<comment type="caution">
    <text evidence="6">The sequence shown here is derived from an EMBL/GenBank/DDBJ whole genome shotgun (WGS) entry which is preliminary data.</text>
</comment>
<dbReference type="InterPro" id="IPR036388">
    <property type="entry name" value="WH-like_DNA-bd_sf"/>
</dbReference>
<feature type="domain" description="HTH crp-type" evidence="5">
    <location>
        <begin position="143"/>
        <end position="216"/>
    </location>
</feature>
<evidence type="ECO:0000259" key="4">
    <source>
        <dbReference type="PROSITE" id="PS50042"/>
    </source>
</evidence>
<dbReference type="Proteomes" id="UP000651728">
    <property type="component" value="Unassembled WGS sequence"/>
</dbReference>
<dbReference type="SUPFAM" id="SSF51206">
    <property type="entry name" value="cAMP-binding domain-like"/>
    <property type="match status" value="1"/>
</dbReference>
<evidence type="ECO:0000259" key="5">
    <source>
        <dbReference type="PROSITE" id="PS51063"/>
    </source>
</evidence>
<dbReference type="SUPFAM" id="SSF46785">
    <property type="entry name" value="Winged helix' DNA-binding domain"/>
    <property type="match status" value="1"/>
</dbReference>
<keyword evidence="1" id="KW-0805">Transcription regulation</keyword>
<dbReference type="EMBL" id="BOOB01000012">
    <property type="protein sequence ID" value="GIH31552.1"/>
    <property type="molecule type" value="Genomic_DNA"/>
</dbReference>
<dbReference type="InterPro" id="IPR014710">
    <property type="entry name" value="RmlC-like_jellyroll"/>
</dbReference>
<evidence type="ECO:0000256" key="2">
    <source>
        <dbReference type="ARBA" id="ARBA00023125"/>
    </source>
</evidence>
<dbReference type="InterPro" id="IPR018490">
    <property type="entry name" value="cNMP-bd_dom_sf"/>
</dbReference>
<dbReference type="Pfam" id="PF13545">
    <property type="entry name" value="HTH_Crp_2"/>
    <property type="match status" value="1"/>
</dbReference>
<dbReference type="Pfam" id="PF00027">
    <property type="entry name" value="cNMP_binding"/>
    <property type="match status" value="1"/>
</dbReference>
<evidence type="ECO:0000313" key="7">
    <source>
        <dbReference type="Proteomes" id="UP000651728"/>
    </source>
</evidence>
<dbReference type="InterPro" id="IPR050397">
    <property type="entry name" value="Env_Response_Regulators"/>
</dbReference>
<evidence type="ECO:0000256" key="1">
    <source>
        <dbReference type="ARBA" id="ARBA00023015"/>
    </source>
</evidence>
<evidence type="ECO:0000256" key="3">
    <source>
        <dbReference type="ARBA" id="ARBA00023163"/>
    </source>
</evidence>
<dbReference type="SMART" id="SM00419">
    <property type="entry name" value="HTH_CRP"/>
    <property type="match status" value="1"/>
</dbReference>
<dbReference type="PANTHER" id="PTHR24567:SF68">
    <property type="entry name" value="DNA-BINDING TRANSCRIPTIONAL DUAL REGULATOR CRP"/>
    <property type="match status" value="1"/>
</dbReference>
<gene>
    <name evidence="6" type="ORF">Mam01_17160</name>
</gene>
<dbReference type="PANTHER" id="PTHR24567">
    <property type="entry name" value="CRP FAMILY TRANSCRIPTIONAL REGULATORY PROTEIN"/>
    <property type="match status" value="1"/>
</dbReference>
<protein>
    <submittedName>
        <fullName evidence="6">Crp/Fnr family transcriptional regulator</fullName>
    </submittedName>
</protein>
<dbReference type="Gene3D" id="2.60.120.10">
    <property type="entry name" value="Jelly Rolls"/>
    <property type="match status" value="1"/>
</dbReference>
<name>A0ABQ4F9T6_9ACTN</name>
<organism evidence="6 7">
    <name type="scientific">Microbispora amethystogenes</name>
    <dbReference type="NCBI Taxonomy" id="1427754"/>
    <lineage>
        <taxon>Bacteria</taxon>
        <taxon>Bacillati</taxon>
        <taxon>Actinomycetota</taxon>
        <taxon>Actinomycetes</taxon>
        <taxon>Streptosporangiales</taxon>
        <taxon>Streptosporangiaceae</taxon>
        <taxon>Microbispora</taxon>
    </lineage>
</organism>
<proteinExistence type="predicted"/>
<sequence length="231" mass="25176">MSWLSPRDRRVLLSLGQSRRHDVGTVLIHQGDTSRTEILLLRSAGIRPASTACVKVSAHLANGSEAMLGIRVSGDVVGEMASLRRLPRSATVTACSPVLVHTILARDFLSFLDSSPPAWSALTRMVAERLDWANRRRLDMTGYDVPTRLARVLVELADRHGRPAPTGRDIGVELSQTELGRLVGAREDAVGKAVQRLKKAGLIQSGYRRYVINDVAGLSRYARGQDGTSSD</sequence>
<keyword evidence="7" id="KW-1185">Reference proteome</keyword>
<dbReference type="InterPro" id="IPR000595">
    <property type="entry name" value="cNMP-bd_dom"/>
</dbReference>
<dbReference type="PROSITE" id="PS50042">
    <property type="entry name" value="CNMP_BINDING_3"/>
    <property type="match status" value="1"/>
</dbReference>
<dbReference type="CDD" id="cd00038">
    <property type="entry name" value="CAP_ED"/>
    <property type="match status" value="1"/>
</dbReference>
<dbReference type="Gene3D" id="1.10.10.10">
    <property type="entry name" value="Winged helix-like DNA-binding domain superfamily/Winged helix DNA-binding domain"/>
    <property type="match status" value="1"/>
</dbReference>
<reference evidence="6 7" key="1">
    <citation type="submission" date="2021-01" db="EMBL/GenBank/DDBJ databases">
        <title>Whole genome shotgun sequence of Microbispora amethystogenes NBRC 101907.</title>
        <authorList>
            <person name="Komaki H."/>
            <person name="Tamura T."/>
        </authorList>
    </citation>
    <scope>NUCLEOTIDE SEQUENCE [LARGE SCALE GENOMIC DNA]</scope>
    <source>
        <strain evidence="6 7">NBRC 101907</strain>
    </source>
</reference>
<evidence type="ECO:0000313" key="6">
    <source>
        <dbReference type="EMBL" id="GIH31552.1"/>
    </source>
</evidence>
<feature type="domain" description="Cyclic nucleotide-binding" evidence="4">
    <location>
        <begin position="1"/>
        <end position="112"/>
    </location>
</feature>
<accession>A0ABQ4F9T6</accession>
<dbReference type="InterPro" id="IPR012318">
    <property type="entry name" value="HTH_CRP"/>
</dbReference>
<dbReference type="InterPro" id="IPR036390">
    <property type="entry name" value="WH_DNA-bd_sf"/>
</dbReference>
<dbReference type="PROSITE" id="PS51063">
    <property type="entry name" value="HTH_CRP_2"/>
    <property type="match status" value="1"/>
</dbReference>
<keyword evidence="2" id="KW-0238">DNA-binding</keyword>
<keyword evidence="3" id="KW-0804">Transcription</keyword>